<dbReference type="GO" id="GO:0008381">
    <property type="term" value="F:mechanosensitive monoatomic ion channel activity"/>
    <property type="evidence" value="ECO:0007669"/>
    <property type="project" value="InterPro"/>
</dbReference>
<reference evidence="10 11" key="1">
    <citation type="submission" date="2019-12" db="EMBL/GenBank/DDBJ databases">
        <authorList>
            <person name="Lee S.D."/>
        </authorList>
    </citation>
    <scope>NUCLEOTIDE SEQUENCE [LARGE SCALE GENOMIC DNA]</scope>
    <source>
        <strain evidence="10 11">GH3-10</strain>
    </source>
</reference>
<evidence type="ECO:0000256" key="4">
    <source>
        <dbReference type="ARBA" id="ARBA00022692"/>
    </source>
</evidence>
<evidence type="ECO:0000256" key="2">
    <source>
        <dbReference type="ARBA" id="ARBA00008017"/>
    </source>
</evidence>
<dbReference type="SUPFAM" id="SSF82861">
    <property type="entry name" value="Mechanosensitive channel protein MscS (YggB), transmembrane region"/>
    <property type="match status" value="1"/>
</dbReference>
<evidence type="ECO:0000259" key="9">
    <source>
        <dbReference type="Pfam" id="PF21082"/>
    </source>
</evidence>
<dbReference type="SUPFAM" id="SSF82689">
    <property type="entry name" value="Mechanosensitive channel protein MscS (YggB), C-terminal domain"/>
    <property type="match status" value="1"/>
</dbReference>
<dbReference type="Gene3D" id="1.10.287.1260">
    <property type="match status" value="1"/>
</dbReference>
<keyword evidence="5 7" id="KW-1133">Transmembrane helix</keyword>
<keyword evidence="7" id="KW-0407">Ion channel</keyword>
<feature type="domain" description="Mechanosensitive ion channel MscS" evidence="8">
    <location>
        <begin position="109"/>
        <end position="171"/>
    </location>
</feature>
<comment type="caution">
    <text evidence="7">Lacks conserved residue(s) required for the propagation of feature annotation.</text>
</comment>
<dbReference type="InterPro" id="IPR008910">
    <property type="entry name" value="MSC_TM_helix"/>
</dbReference>
<dbReference type="EMBL" id="WUBR01000004">
    <property type="protein sequence ID" value="MWV29416.1"/>
    <property type="molecule type" value="Genomic_DNA"/>
</dbReference>
<feature type="transmembrane region" description="Helical" evidence="7">
    <location>
        <begin position="20"/>
        <end position="45"/>
    </location>
</feature>
<comment type="subunit">
    <text evidence="7">Homoheptamer.</text>
</comment>
<feature type="domain" description="Mechanosensitive ion channel MscS C-terminal" evidence="9">
    <location>
        <begin position="183"/>
        <end position="266"/>
    </location>
</feature>
<dbReference type="Gene3D" id="2.30.30.60">
    <property type="match status" value="1"/>
</dbReference>
<keyword evidence="3" id="KW-1003">Cell membrane</keyword>
<dbReference type="Pfam" id="PF21082">
    <property type="entry name" value="MS_channel_3rd"/>
    <property type="match status" value="1"/>
</dbReference>
<dbReference type="PANTHER" id="PTHR30221:SF1">
    <property type="entry name" value="SMALL-CONDUCTANCE MECHANOSENSITIVE CHANNEL"/>
    <property type="match status" value="1"/>
</dbReference>
<dbReference type="GO" id="GO:0005886">
    <property type="term" value="C:plasma membrane"/>
    <property type="evidence" value="ECO:0007669"/>
    <property type="project" value="UniProtKB-SubCell"/>
</dbReference>
<dbReference type="InterPro" id="IPR049278">
    <property type="entry name" value="MS_channel_C"/>
</dbReference>
<keyword evidence="7" id="KW-0813">Transport</keyword>
<sequence>MDYISILQQQVTSMWTGFIAILPNLAIAVFVLILTWIAAKFAVRIADKITGKSSMREDLRQLVETIVRLFIWLVGIMLALIVAIPGFTPTGMIAGLGVGALAIGFAFQDIFENFLAGILIMLREKMRIGDLIEVEGVLGKVEKITLRETYIRQLSNELTIMPNSMLFKNAVKILTDDTVRRNEVVVGVSYDTDLEVAQKAIEEAMETVDAVVKDRPVIVYAQEFGGSSIDFLVQWYAQSAARDLRQTKSEAIKAIKKSLDAAGIDIPFPIQTNYFPEPLRIEQITADSSSANNTEKPAD</sequence>
<accession>A0A844XHD2</accession>
<dbReference type="RefSeq" id="WP_160487076.1">
    <property type="nucleotide sequence ID" value="NZ_WUBR01000004.1"/>
</dbReference>
<evidence type="ECO:0000256" key="1">
    <source>
        <dbReference type="ARBA" id="ARBA00004651"/>
    </source>
</evidence>
<evidence type="ECO:0000313" key="11">
    <source>
        <dbReference type="Proteomes" id="UP000461409"/>
    </source>
</evidence>
<comment type="similarity">
    <text evidence="2 7">Belongs to the MscS (TC 1.A.23) family.</text>
</comment>
<evidence type="ECO:0000259" key="8">
    <source>
        <dbReference type="Pfam" id="PF00924"/>
    </source>
</evidence>
<evidence type="ECO:0000313" key="10">
    <source>
        <dbReference type="EMBL" id="MWV29416.1"/>
    </source>
</evidence>
<reference evidence="10 11" key="2">
    <citation type="submission" date="2020-02" db="EMBL/GenBank/DDBJ databases">
        <title>Erythrobacter dongmakensis sp. nov., isolated from a tidal mudflat.</title>
        <authorList>
            <person name="Kim I.S."/>
        </authorList>
    </citation>
    <scope>NUCLEOTIDE SEQUENCE [LARGE SCALE GENOMIC DNA]</scope>
    <source>
        <strain evidence="10 11">GH3-10</strain>
    </source>
</reference>
<evidence type="ECO:0000256" key="7">
    <source>
        <dbReference type="RuleBase" id="RU369025"/>
    </source>
</evidence>
<keyword evidence="4 7" id="KW-0812">Transmembrane</keyword>
<proteinExistence type="inferred from homology"/>
<keyword evidence="7" id="KW-0406">Ion transport</keyword>
<dbReference type="InterPro" id="IPR045275">
    <property type="entry name" value="MscS_archaea/bacteria_type"/>
</dbReference>
<dbReference type="InterPro" id="IPR011014">
    <property type="entry name" value="MscS_channel_TM-2"/>
</dbReference>
<dbReference type="Gene3D" id="3.30.70.100">
    <property type="match status" value="1"/>
</dbReference>
<evidence type="ECO:0000256" key="3">
    <source>
        <dbReference type="ARBA" id="ARBA00022475"/>
    </source>
</evidence>
<dbReference type="SUPFAM" id="SSF50182">
    <property type="entry name" value="Sm-like ribonucleoproteins"/>
    <property type="match status" value="1"/>
</dbReference>
<keyword evidence="7" id="KW-0997">Cell inner membrane</keyword>
<dbReference type="InterPro" id="IPR011066">
    <property type="entry name" value="MscS_channel_C_sf"/>
</dbReference>
<dbReference type="Proteomes" id="UP000461409">
    <property type="component" value="Unassembled WGS sequence"/>
</dbReference>
<gene>
    <name evidence="10" type="ORF">GRF63_16070</name>
</gene>
<comment type="subcellular location">
    <subcellularLocation>
        <location evidence="7">Cell inner membrane</location>
        <topology evidence="7">Multi-pass membrane protein</topology>
    </subcellularLocation>
    <subcellularLocation>
        <location evidence="1">Cell membrane</location>
        <topology evidence="1">Multi-pass membrane protein</topology>
    </subcellularLocation>
</comment>
<evidence type="ECO:0000256" key="5">
    <source>
        <dbReference type="ARBA" id="ARBA00022989"/>
    </source>
</evidence>
<dbReference type="Pfam" id="PF05552">
    <property type="entry name" value="MS_channel_1st_1"/>
    <property type="match status" value="1"/>
</dbReference>
<feature type="transmembrane region" description="Helical" evidence="7">
    <location>
        <begin position="66"/>
        <end position="87"/>
    </location>
</feature>
<keyword evidence="11" id="KW-1185">Reference proteome</keyword>
<keyword evidence="6 7" id="KW-0472">Membrane</keyword>
<comment type="function">
    <text evidence="7">Mechanosensitive channel that participates in the regulation of osmotic pressure changes within the cell, opening in response to stretch forces in the membrane lipid bilayer, without the need for other proteins. Contributes to normal resistance to hypoosmotic shock. Forms an ion channel of 1.0 nanosiemens conductance with a slight preference for anions.</text>
</comment>
<evidence type="ECO:0000256" key="6">
    <source>
        <dbReference type="ARBA" id="ARBA00023136"/>
    </source>
</evidence>
<dbReference type="InterPro" id="IPR006685">
    <property type="entry name" value="MscS_channel_2nd"/>
</dbReference>
<organism evidence="10 11">
    <name type="scientific">Aurantiacibacter rhizosphaerae</name>
    <dbReference type="NCBI Taxonomy" id="2691582"/>
    <lineage>
        <taxon>Bacteria</taxon>
        <taxon>Pseudomonadati</taxon>
        <taxon>Pseudomonadota</taxon>
        <taxon>Alphaproteobacteria</taxon>
        <taxon>Sphingomonadales</taxon>
        <taxon>Erythrobacteraceae</taxon>
        <taxon>Aurantiacibacter</taxon>
    </lineage>
</organism>
<dbReference type="Pfam" id="PF00924">
    <property type="entry name" value="MS_channel_2nd"/>
    <property type="match status" value="1"/>
</dbReference>
<protein>
    <recommendedName>
        <fullName evidence="7">Small-conductance mechanosensitive channel</fullName>
    </recommendedName>
</protein>
<dbReference type="InterPro" id="IPR023408">
    <property type="entry name" value="MscS_beta-dom_sf"/>
</dbReference>
<comment type="caution">
    <text evidence="10">The sequence shown here is derived from an EMBL/GenBank/DDBJ whole genome shotgun (WGS) entry which is preliminary data.</text>
</comment>
<feature type="transmembrane region" description="Helical" evidence="7">
    <location>
        <begin position="93"/>
        <end position="122"/>
    </location>
</feature>
<dbReference type="InterPro" id="IPR010920">
    <property type="entry name" value="LSM_dom_sf"/>
</dbReference>
<name>A0A844XHD2_9SPHN</name>
<dbReference type="PANTHER" id="PTHR30221">
    <property type="entry name" value="SMALL-CONDUCTANCE MECHANOSENSITIVE CHANNEL"/>
    <property type="match status" value="1"/>
</dbReference>
<dbReference type="AlphaFoldDB" id="A0A844XHD2"/>